<dbReference type="PROSITE" id="PS51450">
    <property type="entry name" value="LRR"/>
    <property type="match status" value="5"/>
</dbReference>
<keyword evidence="4" id="KW-1185">Reference proteome</keyword>
<reference evidence="4" key="1">
    <citation type="submission" date="2016-05" db="EMBL/GenBank/DDBJ databases">
        <title>Comparative genomics of biotechnologically important yeasts.</title>
        <authorList>
            <consortium name="DOE Joint Genome Institute"/>
            <person name="Riley R."/>
            <person name="Haridas S."/>
            <person name="Wolfe K.H."/>
            <person name="Lopes M.R."/>
            <person name="Hittinger C.T."/>
            <person name="Goker M."/>
            <person name="Salamov A."/>
            <person name="Wisecaver J."/>
            <person name="Long T.M."/>
            <person name="Aerts A.L."/>
            <person name="Barry K."/>
            <person name="Choi C."/>
            <person name="Clum A."/>
            <person name="Coughlan A.Y."/>
            <person name="Deshpande S."/>
            <person name="Douglass A.P."/>
            <person name="Hanson S.J."/>
            <person name="Klenk H.-P."/>
            <person name="Labutti K."/>
            <person name="Lapidus A."/>
            <person name="Lindquist E."/>
            <person name="Lipzen A."/>
            <person name="Meier-Kolthoff J.P."/>
            <person name="Ohm R.A."/>
            <person name="Otillar R.P."/>
            <person name="Pangilinan J."/>
            <person name="Peng Y."/>
            <person name="Rokas A."/>
            <person name="Rosa C.A."/>
            <person name="Scheuner C."/>
            <person name="Sibirny A.A."/>
            <person name="Slot J.C."/>
            <person name="Stielow J.B."/>
            <person name="Sun H."/>
            <person name="Kurtzman C.P."/>
            <person name="Blackwell M."/>
            <person name="Grigoriev I.V."/>
            <person name="Jeffries T.W."/>
        </authorList>
    </citation>
    <scope>NUCLEOTIDE SEQUENCE [LARGE SCALE GENOMIC DNA]</scope>
    <source>
        <strain evidence="4">DSM 1968</strain>
    </source>
</reference>
<evidence type="ECO:0000256" key="2">
    <source>
        <dbReference type="ARBA" id="ARBA00022737"/>
    </source>
</evidence>
<sequence length="254" mass="29672">MLASAKKILILVRSISFSKLHSPYPLPEVLNEFWRCMSSMKNMLLFHRQTLNEITIDFHYMMMIFNCLDRSLIYPNQVFESPRYKFDSQFLFSDKYVNYGLFDLTKLKLDGMNLNEIGSGVLKLNNLKHLQMRRNNFGSLKTTQFPDNIKHLDLILNEITSIQNVLFPKNLVTLSLTRNNIKTFRNLIGCENLLKLDLSYNSITKVSNVSQFKKLRILNLQFNSIKCIKNLSALSNLEELYLTKNSIQNIKTLK</sequence>
<accession>A0A1D2VFG5</accession>
<dbReference type="Gene3D" id="3.80.10.10">
    <property type="entry name" value="Ribonuclease Inhibitor"/>
    <property type="match status" value="1"/>
</dbReference>
<protein>
    <submittedName>
        <fullName evidence="3">Outer arm dynein light chain 1</fullName>
    </submittedName>
</protein>
<dbReference type="GeneID" id="30965499"/>
<dbReference type="PANTHER" id="PTHR46652:SF3">
    <property type="entry name" value="LEUCINE-RICH REPEAT-CONTAINING PROTEIN 9"/>
    <property type="match status" value="1"/>
</dbReference>
<dbReference type="InterPro" id="IPR050836">
    <property type="entry name" value="SDS22/Internalin_LRR"/>
</dbReference>
<keyword evidence="1" id="KW-0433">Leucine-rich repeat</keyword>
<dbReference type="InParanoid" id="A0A1D2VFG5"/>
<dbReference type="InterPro" id="IPR032675">
    <property type="entry name" value="LRR_dom_sf"/>
</dbReference>
<evidence type="ECO:0000313" key="3">
    <source>
        <dbReference type="EMBL" id="ODV60414.1"/>
    </source>
</evidence>
<organism evidence="3 4">
    <name type="scientific">Ascoidea rubescens DSM 1968</name>
    <dbReference type="NCBI Taxonomy" id="1344418"/>
    <lineage>
        <taxon>Eukaryota</taxon>
        <taxon>Fungi</taxon>
        <taxon>Dikarya</taxon>
        <taxon>Ascomycota</taxon>
        <taxon>Saccharomycotina</taxon>
        <taxon>Saccharomycetes</taxon>
        <taxon>Ascoideaceae</taxon>
        <taxon>Ascoidea</taxon>
    </lineage>
</organism>
<dbReference type="OrthoDB" id="266138at2759"/>
<dbReference type="AlphaFoldDB" id="A0A1D2VFG5"/>
<evidence type="ECO:0000256" key="1">
    <source>
        <dbReference type="ARBA" id="ARBA00022614"/>
    </source>
</evidence>
<dbReference type="EMBL" id="KV454482">
    <property type="protein sequence ID" value="ODV60414.1"/>
    <property type="molecule type" value="Genomic_DNA"/>
</dbReference>
<dbReference type="InterPro" id="IPR001611">
    <property type="entry name" value="Leu-rich_rpt"/>
</dbReference>
<keyword evidence="2" id="KW-0677">Repeat</keyword>
<dbReference type="STRING" id="1344418.A0A1D2VFG5"/>
<proteinExistence type="predicted"/>
<dbReference type="SUPFAM" id="SSF52058">
    <property type="entry name" value="L domain-like"/>
    <property type="match status" value="1"/>
</dbReference>
<dbReference type="SMART" id="SM00365">
    <property type="entry name" value="LRR_SD22"/>
    <property type="match status" value="5"/>
</dbReference>
<dbReference type="PANTHER" id="PTHR46652">
    <property type="entry name" value="LEUCINE-RICH REPEAT AND IQ DOMAIN-CONTAINING PROTEIN 1-RELATED"/>
    <property type="match status" value="1"/>
</dbReference>
<name>A0A1D2VFG5_9ASCO</name>
<dbReference type="RefSeq" id="XP_020046721.1">
    <property type="nucleotide sequence ID" value="XM_020191863.1"/>
</dbReference>
<dbReference type="Proteomes" id="UP000095038">
    <property type="component" value="Unassembled WGS sequence"/>
</dbReference>
<gene>
    <name evidence="3" type="ORF">ASCRUDRAFT_70930</name>
</gene>
<evidence type="ECO:0000313" key="4">
    <source>
        <dbReference type="Proteomes" id="UP000095038"/>
    </source>
</evidence>